<evidence type="ECO:0000313" key="4">
    <source>
        <dbReference type="Proteomes" id="UP000030700"/>
    </source>
</evidence>
<dbReference type="Pfam" id="PF01556">
    <property type="entry name" value="DnaJ_C"/>
    <property type="match status" value="1"/>
</dbReference>
<protein>
    <submittedName>
        <fullName evidence="3">Chaperone DnaJ-like protein</fullName>
    </submittedName>
</protein>
<dbReference type="SMART" id="SM00271">
    <property type="entry name" value="DnaJ"/>
    <property type="match status" value="1"/>
</dbReference>
<dbReference type="InterPro" id="IPR002939">
    <property type="entry name" value="DnaJ_C"/>
</dbReference>
<dbReference type="EMBL" id="DF820456">
    <property type="protein sequence ID" value="GAK50233.1"/>
    <property type="molecule type" value="Genomic_DNA"/>
</dbReference>
<dbReference type="STRING" id="1499966.U14_01460"/>
<dbReference type="SUPFAM" id="SSF46565">
    <property type="entry name" value="Chaperone J-domain"/>
    <property type="match status" value="1"/>
</dbReference>
<dbReference type="Pfam" id="PF00226">
    <property type="entry name" value="DnaJ"/>
    <property type="match status" value="1"/>
</dbReference>
<dbReference type="GO" id="GO:0051082">
    <property type="term" value="F:unfolded protein binding"/>
    <property type="evidence" value="ECO:0007669"/>
    <property type="project" value="InterPro"/>
</dbReference>
<reference evidence="3" key="1">
    <citation type="journal article" date="2015" name="PeerJ">
        <title>First genomic representation of candidate bacterial phylum KSB3 points to enhanced environmental sensing as a trigger of wastewater bulking.</title>
        <authorList>
            <person name="Sekiguchi Y."/>
            <person name="Ohashi A."/>
            <person name="Parks D.H."/>
            <person name="Yamauchi T."/>
            <person name="Tyson G.W."/>
            <person name="Hugenholtz P."/>
        </authorList>
    </citation>
    <scope>NUCLEOTIDE SEQUENCE [LARGE SCALE GENOMIC DNA]</scope>
</reference>
<dbReference type="CDD" id="cd06257">
    <property type="entry name" value="DnaJ"/>
    <property type="match status" value="1"/>
</dbReference>
<name>A0A0S6VWS8_9BACT</name>
<dbReference type="GO" id="GO:0005737">
    <property type="term" value="C:cytoplasm"/>
    <property type="evidence" value="ECO:0007669"/>
    <property type="project" value="TreeGrafter"/>
</dbReference>
<dbReference type="AlphaFoldDB" id="A0A0S6VWS8"/>
<dbReference type="InterPro" id="IPR036869">
    <property type="entry name" value="J_dom_sf"/>
</dbReference>
<dbReference type="CDD" id="cd10747">
    <property type="entry name" value="DnaJ_C"/>
    <property type="match status" value="1"/>
</dbReference>
<dbReference type="PROSITE" id="PS00636">
    <property type="entry name" value="DNAJ_1"/>
    <property type="match status" value="1"/>
</dbReference>
<dbReference type="FunFam" id="1.10.287.110:FF:000034">
    <property type="entry name" value="Chaperone protein DnaJ"/>
    <property type="match status" value="1"/>
</dbReference>
<gene>
    <name evidence="3" type="ORF">U14_01460</name>
</gene>
<dbReference type="SUPFAM" id="SSF49493">
    <property type="entry name" value="HSP40/DnaJ peptide-binding domain"/>
    <property type="match status" value="2"/>
</dbReference>
<dbReference type="InterPro" id="IPR018253">
    <property type="entry name" value="DnaJ_domain_CS"/>
</dbReference>
<keyword evidence="4" id="KW-1185">Reference proteome</keyword>
<sequence>MRDYYEVLGVKKNVSDAELKKAYRKLAMRYHPDRNPNDKAAEEKFKEINEAYAVLSDAEKRKQYDMFGADGFRQRFSQEDIFRGTDFSSIFNEFNMGGGNLFEHLFGGGQRRGGFSGGNPFGGFGGQGYAPSKGQDVETTVTIPFHVAYHGGKQRLSLQIPGAGRQEIEIKIPAGIEEGKKLRVAGKGSLAPGGAPGDLYVIIHIAPHPRFERHGADLEAPVTIGLTEALLGTTITVPTMEEEQKSLKVPAGVSPGTKMRIKGFGFPYMGKHEKGDLYVKIQVKLPAALTDQQRELVEKLRETGL</sequence>
<dbReference type="FunFam" id="2.60.260.20:FF:000013">
    <property type="entry name" value="DnaJ subfamily B member 11"/>
    <property type="match status" value="1"/>
</dbReference>
<dbReference type="PANTHER" id="PTHR43096:SF52">
    <property type="entry name" value="DNAJ HOMOLOG 1, MITOCHONDRIAL-RELATED"/>
    <property type="match status" value="1"/>
</dbReference>
<organism evidence="3">
    <name type="scientific">Candidatus Moduliflexus flocculans</name>
    <dbReference type="NCBI Taxonomy" id="1499966"/>
    <lineage>
        <taxon>Bacteria</taxon>
        <taxon>Candidatus Moduliflexota</taxon>
        <taxon>Candidatus Moduliflexia</taxon>
        <taxon>Candidatus Moduliflexales</taxon>
        <taxon>Candidatus Moduliflexaceae</taxon>
    </lineage>
</organism>
<dbReference type="PRINTS" id="PR00625">
    <property type="entry name" value="JDOMAIN"/>
</dbReference>
<dbReference type="PANTHER" id="PTHR43096">
    <property type="entry name" value="DNAJ HOMOLOG 1, MITOCHONDRIAL-RELATED"/>
    <property type="match status" value="1"/>
</dbReference>
<dbReference type="Proteomes" id="UP000030700">
    <property type="component" value="Unassembled WGS sequence"/>
</dbReference>
<accession>A0A0S6VWS8</accession>
<dbReference type="Gene3D" id="1.10.287.110">
    <property type="entry name" value="DnaJ domain"/>
    <property type="match status" value="1"/>
</dbReference>
<evidence type="ECO:0000256" key="1">
    <source>
        <dbReference type="ARBA" id="ARBA00023186"/>
    </source>
</evidence>
<feature type="domain" description="J" evidence="2">
    <location>
        <begin position="3"/>
        <end position="68"/>
    </location>
</feature>
<dbReference type="GO" id="GO:0042026">
    <property type="term" value="P:protein refolding"/>
    <property type="evidence" value="ECO:0007669"/>
    <property type="project" value="TreeGrafter"/>
</dbReference>
<dbReference type="InterPro" id="IPR008971">
    <property type="entry name" value="HSP40/DnaJ_pept-bd"/>
</dbReference>
<keyword evidence="1" id="KW-0143">Chaperone</keyword>
<evidence type="ECO:0000259" key="2">
    <source>
        <dbReference type="PROSITE" id="PS50076"/>
    </source>
</evidence>
<dbReference type="Gene3D" id="2.60.260.20">
    <property type="entry name" value="Urease metallochaperone UreE, N-terminal domain"/>
    <property type="match status" value="2"/>
</dbReference>
<evidence type="ECO:0000313" key="3">
    <source>
        <dbReference type="EMBL" id="GAK50233.1"/>
    </source>
</evidence>
<dbReference type="PROSITE" id="PS50076">
    <property type="entry name" value="DNAJ_2"/>
    <property type="match status" value="1"/>
</dbReference>
<dbReference type="HOGENOM" id="CLU_017633_0_0_0"/>
<dbReference type="InterPro" id="IPR001623">
    <property type="entry name" value="DnaJ_domain"/>
</dbReference>
<proteinExistence type="predicted"/>